<protein>
    <submittedName>
        <fullName evidence="2">Uncharacterized protein</fullName>
    </submittedName>
</protein>
<dbReference type="AlphaFoldDB" id="A0A495XYG1"/>
<evidence type="ECO:0000256" key="1">
    <source>
        <dbReference type="SAM" id="MobiDB-lite"/>
    </source>
</evidence>
<dbReference type="RefSeq" id="WP_121034507.1">
    <property type="nucleotide sequence ID" value="NZ_RBXT01000001.1"/>
</dbReference>
<organism evidence="2 3">
    <name type="scientific">Terracoccus luteus</name>
    <dbReference type="NCBI Taxonomy" id="53356"/>
    <lineage>
        <taxon>Bacteria</taxon>
        <taxon>Bacillati</taxon>
        <taxon>Actinomycetota</taxon>
        <taxon>Actinomycetes</taxon>
        <taxon>Micrococcales</taxon>
        <taxon>Intrasporangiaceae</taxon>
        <taxon>Terracoccus</taxon>
    </lineage>
</organism>
<reference evidence="2 3" key="1">
    <citation type="submission" date="2018-10" db="EMBL/GenBank/DDBJ databases">
        <title>Sequencing the genomes of 1000 actinobacteria strains.</title>
        <authorList>
            <person name="Klenk H.-P."/>
        </authorList>
    </citation>
    <scope>NUCLEOTIDE SEQUENCE [LARGE SCALE GENOMIC DNA]</scope>
    <source>
        <strain evidence="2 3">DSM 44267</strain>
    </source>
</reference>
<feature type="region of interest" description="Disordered" evidence="1">
    <location>
        <begin position="1"/>
        <end position="97"/>
    </location>
</feature>
<gene>
    <name evidence="2" type="ORF">DFJ68_3114</name>
</gene>
<name>A0A495XYG1_9MICO</name>
<evidence type="ECO:0000313" key="3">
    <source>
        <dbReference type="Proteomes" id="UP000278440"/>
    </source>
</evidence>
<comment type="caution">
    <text evidence="2">The sequence shown here is derived from an EMBL/GenBank/DDBJ whole genome shotgun (WGS) entry which is preliminary data.</text>
</comment>
<accession>A0A495XYG1</accession>
<feature type="compositionally biased region" description="Pro residues" evidence="1">
    <location>
        <begin position="1"/>
        <end position="11"/>
    </location>
</feature>
<proteinExistence type="predicted"/>
<keyword evidence="3" id="KW-1185">Reference proteome</keyword>
<feature type="compositionally biased region" description="Basic and acidic residues" evidence="1">
    <location>
        <begin position="80"/>
        <end position="97"/>
    </location>
</feature>
<sequence>MSSQVPMPPDLPAHDDEFDDRQTDQGVPVGDADVEADRRNASGDEDGSEGVDLAALDEQTESDGGPLHDAQAVSSDDGDAVGRADLDADREAGSGDR</sequence>
<dbReference type="EMBL" id="RBXT01000001">
    <property type="protein sequence ID" value="RKT79640.1"/>
    <property type="molecule type" value="Genomic_DNA"/>
</dbReference>
<dbReference type="Proteomes" id="UP000278440">
    <property type="component" value="Unassembled WGS sequence"/>
</dbReference>
<evidence type="ECO:0000313" key="2">
    <source>
        <dbReference type="EMBL" id="RKT79640.1"/>
    </source>
</evidence>
<feature type="compositionally biased region" description="Basic and acidic residues" evidence="1">
    <location>
        <begin position="12"/>
        <end position="23"/>
    </location>
</feature>